<feature type="compositionally biased region" description="Basic and acidic residues" evidence="4">
    <location>
        <begin position="241"/>
        <end position="252"/>
    </location>
</feature>
<feature type="region of interest" description="Disordered" evidence="4">
    <location>
        <begin position="1"/>
        <end position="43"/>
    </location>
</feature>
<dbReference type="GO" id="GO:0005546">
    <property type="term" value="F:phosphatidylinositol-4,5-bisphosphate binding"/>
    <property type="evidence" value="ECO:0007669"/>
    <property type="project" value="InterPro"/>
</dbReference>
<evidence type="ECO:0000256" key="2">
    <source>
        <dbReference type="ARBA" id="ARBA00022448"/>
    </source>
</evidence>
<dbReference type="EMBL" id="LWDX02059754">
    <property type="protein sequence ID" value="OEL17518.1"/>
    <property type="molecule type" value="Genomic_DNA"/>
</dbReference>
<reference evidence="6 7" key="1">
    <citation type="submission" date="2016-09" db="EMBL/GenBank/DDBJ databases">
        <title>The draft genome of Dichanthelium oligosanthes: A C3 panicoid grass species.</title>
        <authorList>
            <person name="Studer A.J."/>
            <person name="Schnable J.C."/>
            <person name="Brutnell T.P."/>
        </authorList>
    </citation>
    <scope>NUCLEOTIDE SEQUENCE [LARGE SCALE GENOMIC DNA]</scope>
    <source>
        <strain evidence="7">cv. Kellogg 1175</strain>
        <tissue evidence="6">Leaf</tissue>
    </source>
</reference>
<proteinExistence type="inferred from homology"/>
<evidence type="ECO:0000259" key="5">
    <source>
        <dbReference type="Pfam" id="PF03081"/>
    </source>
</evidence>
<dbReference type="AlphaFoldDB" id="A0A1E5UXF1"/>
<dbReference type="InterPro" id="IPR017853">
    <property type="entry name" value="GH"/>
</dbReference>
<accession>A0A1E5UXF1</accession>
<dbReference type="GO" id="GO:0015031">
    <property type="term" value="P:protein transport"/>
    <property type="evidence" value="ECO:0007669"/>
    <property type="project" value="UniProtKB-KW"/>
</dbReference>
<dbReference type="InterPro" id="IPR016159">
    <property type="entry name" value="Cullin_repeat-like_dom_sf"/>
</dbReference>
<feature type="domain" description="Exocyst complex subunit Exo70 C-terminal" evidence="5">
    <location>
        <begin position="52"/>
        <end position="221"/>
    </location>
</feature>
<gene>
    <name evidence="6" type="ORF">BAE44_0021464</name>
</gene>
<keyword evidence="3" id="KW-0268">Exocytosis</keyword>
<protein>
    <recommendedName>
        <fullName evidence="3">Exocyst subunit Exo70 family protein</fullName>
    </recommendedName>
</protein>
<feature type="compositionally biased region" description="Low complexity" evidence="4">
    <location>
        <begin position="8"/>
        <end position="31"/>
    </location>
</feature>
<dbReference type="SUPFAM" id="SSF74788">
    <property type="entry name" value="Cullin repeat-like"/>
    <property type="match status" value="1"/>
</dbReference>
<comment type="function">
    <text evidence="3">Component of the exocyst complex.</text>
</comment>
<dbReference type="OrthoDB" id="1737110at2759"/>
<dbReference type="InterPro" id="IPR046364">
    <property type="entry name" value="Exo70_C"/>
</dbReference>
<evidence type="ECO:0000256" key="3">
    <source>
        <dbReference type="RuleBase" id="RU365026"/>
    </source>
</evidence>
<dbReference type="InterPro" id="IPR004140">
    <property type="entry name" value="Exo70"/>
</dbReference>
<keyword evidence="2 3" id="KW-0813">Transport</keyword>
<dbReference type="GO" id="GO:0000145">
    <property type="term" value="C:exocyst"/>
    <property type="evidence" value="ECO:0007669"/>
    <property type="project" value="InterPro"/>
</dbReference>
<evidence type="ECO:0000313" key="7">
    <source>
        <dbReference type="Proteomes" id="UP000095767"/>
    </source>
</evidence>
<dbReference type="Gene3D" id="3.20.20.80">
    <property type="entry name" value="Glycosidases"/>
    <property type="match status" value="1"/>
</dbReference>
<comment type="caution">
    <text evidence="6">The sequence shown here is derived from an EMBL/GenBank/DDBJ whole genome shotgun (WGS) entry which is preliminary data.</text>
</comment>
<keyword evidence="3" id="KW-0653">Protein transport</keyword>
<dbReference type="Proteomes" id="UP000095767">
    <property type="component" value="Unassembled WGS sequence"/>
</dbReference>
<dbReference type="PANTHER" id="PTHR12542:SF45">
    <property type="entry name" value="EXOCYST SUBUNIT EXO70 FAMILY PROTEIN"/>
    <property type="match status" value="1"/>
</dbReference>
<dbReference type="Pfam" id="PF03081">
    <property type="entry name" value="Exo70_C"/>
    <property type="match status" value="1"/>
</dbReference>
<dbReference type="GO" id="GO:0006887">
    <property type="term" value="P:exocytosis"/>
    <property type="evidence" value="ECO:0007669"/>
    <property type="project" value="UniProtKB-KW"/>
</dbReference>
<name>A0A1E5UXF1_9POAL</name>
<evidence type="ECO:0000313" key="6">
    <source>
        <dbReference type="EMBL" id="OEL17518.1"/>
    </source>
</evidence>
<evidence type="ECO:0000256" key="1">
    <source>
        <dbReference type="ARBA" id="ARBA00006756"/>
    </source>
</evidence>
<organism evidence="6 7">
    <name type="scientific">Dichanthelium oligosanthes</name>
    <dbReference type="NCBI Taxonomy" id="888268"/>
    <lineage>
        <taxon>Eukaryota</taxon>
        <taxon>Viridiplantae</taxon>
        <taxon>Streptophyta</taxon>
        <taxon>Embryophyta</taxon>
        <taxon>Tracheophyta</taxon>
        <taxon>Spermatophyta</taxon>
        <taxon>Magnoliopsida</taxon>
        <taxon>Liliopsida</taxon>
        <taxon>Poales</taxon>
        <taxon>Poaceae</taxon>
        <taxon>PACMAD clade</taxon>
        <taxon>Panicoideae</taxon>
        <taxon>Panicodae</taxon>
        <taxon>Paniceae</taxon>
        <taxon>Dichantheliinae</taxon>
        <taxon>Dichanthelium</taxon>
    </lineage>
</organism>
<comment type="similarity">
    <text evidence="1 3">Belongs to the EXO70 family.</text>
</comment>
<keyword evidence="7" id="KW-1185">Reference proteome</keyword>
<dbReference type="SUPFAM" id="SSF51445">
    <property type="entry name" value="(Trans)glycosidases"/>
    <property type="match status" value="1"/>
</dbReference>
<dbReference type="PANTHER" id="PTHR12542">
    <property type="entry name" value="EXOCYST COMPLEX PROTEIN EXO70"/>
    <property type="match status" value="1"/>
</dbReference>
<evidence type="ECO:0000256" key="4">
    <source>
        <dbReference type="SAM" id="MobiDB-lite"/>
    </source>
</evidence>
<dbReference type="STRING" id="888268.A0A1E5UXF1"/>
<dbReference type="Gene3D" id="1.20.1280.170">
    <property type="entry name" value="Exocyst complex component Exo70"/>
    <property type="match status" value="1"/>
</dbReference>
<sequence length="312" mass="34322">MQRADGVEAAPPSVEASVPSSTPASPRTASRVPRQSARRPPPHFLARQKMRRWSHAVRGVVRTFLTSERRLCDEVFESDEELGHEWFADVARGCVLQLLGFADAVAVSARAIEMLYRTLGTYEALTDVQPELEAVFSGDDARGFFAGEVSSTVEQLASTVRHTIEEFGHAIHGEASRRPVHRGEIHPMTRYVLNYGGLLADCRGTLDAVLGDAGLDDGTEASTDARQLEPRASWEPAAEPRASDHGDTRQKSNAVLHREARAEFRFGLYGVDFDAEDRTRYARHSARWYAGFLRGGELRPAAVLTGSGAYSE</sequence>
<feature type="region of interest" description="Disordered" evidence="4">
    <location>
        <begin position="215"/>
        <end position="252"/>
    </location>
</feature>